<evidence type="ECO:0000313" key="2">
    <source>
        <dbReference type="EMBL" id="KAK6518135.1"/>
    </source>
</evidence>
<dbReference type="EMBL" id="JAVHJM010000002">
    <property type="protein sequence ID" value="KAK6518135.1"/>
    <property type="molecule type" value="Genomic_DNA"/>
</dbReference>
<evidence type="ECO:0000313" key="3">
    <source>
        <dbReference type="Proteomes" id="UP001307849"/>
    </source>
</evidence>
<dbReference type="AlphaFoldDB" id="A0AAN8NBJ7"/>
<feature type="compositionally biased region" description="Polar residues" evidence="1">
    <location>
        <begin position="373"/>
        <end position="383"/>
    </location>
</feature>
<feature type="compositionally biased region" description="Polar residues" evidence="1">
    <location>
        <begin position="227"/>
        <end position="242"/>
    </location>
</feature>
<protein>
    <submittedName>
        <fullName evidence="2">Uncharacterized protein</fullName>
    </submittedName>
</protein>
<evidence type="ECO:0000256" key="1">
    <source>
        <dbReference type="SAM" id="MobiDB-lite"/>
    </source>
</evidence>
<accession>A0AAN8NBJ7</accession>
<name>A0AAN8NBJ7_9PEZI</name>
<dbReference type="Proteomes" id="UP001307849">
    <property type="component" value="Unassembled WGS sequence"/>
</dbReference>
<reference evidence="2 3" key="1">
    <citation type="submission" date="2019-10" db="EMBL/GenBank/DDBJ databases">
        <authorList>
            <person name="Palmer J.M."/>
        </authorList>
    </citation>
    <scope>NUCLEOTIDE SEQUENCE [LARGE SCALE GENOMIC DNA]</scope>
    <source>
        <strain evidence="2 3">TWF506</strain>
    </source>
</reference>
<sequence length="401" mass="44616">MCWLSVQCACKHNIAIPHPTKACIRPRNPRGCWIIRRGDPLKSSCPGCEEYYNPGCEQPSWKDVRRCHYDPMVDWAEVNHFDIIAMDRSRHRGCDSERLDFRRRLRWKALVSNGMVTGWTLTDRGAVICQPIEEETVGNESMEEDNHGLELMEPIDLGEIRKILVDSKQKKDEEDEEDVGYKLERMSSRPRLVGSFYTNGNPLDFESLFQVSDNSDSDMSDSDNSNEAVNGSDESGNAITGTDSDKEGGGEPLLKLDEMFDKVEASKPFSPSSPTLNNDTTIWAPVPPDSPTGDPVKKPLFQTSPIRLEIKKEPDTAVMPVTATSEPSPSITVTSGVIAPAYREGIDQALARLKRMSAAYFEAINAEFPDPTPTTTSEENSNDGPAEGDAEEGHHISFQFN</sequence>
<proteinExistence type="predicted"/>
<feature type="region of interest" description="Disordered" evidence="1">
    <location>
        <begin position="366"/>
        <end position="401"/>
    </location>
</feature>
<feature type="region of interest" description="Disordered" evidence="1">
    <location>
        <begin position="212"/>
        <end position="252"/>
    </location>
</feature>
<comment type="caution">
    <text evidence="2">The sequence shown here is derived from an EMBL/GenBank/DDBJ whole genome shotgun (WGS) entry which is preliminary data.</text>
</comment>
<gene>
    <name evidence="2" type="ORF">TWF506_005296</name>
</gene>
<keyword evidence="3" id="KW-1185">Reference proteome</keyword>
<organism evidence="2 3">
    <name type="scientific">Arthrobotrys conoides</name>
    <dbReference type="NCBI Taxonomy" id="74498"/>
    <lineage>
        <taxon>Eukaryota</taxon>
        <taxon>Fungi</taxon>
        <taxon>Dikarya</taxon>
        <taxon>Ascomycota</taxon>
        <taxon>Pezizomycotina</taxon>
        <taxon>Orbiliomycetes</taxon>
        <taxon>Orbiliales</taxon>
        <taxon>Orbiliaceae</taxon>
        <taxon>Arthrobotrys</taxon>
    </lineage>
</organism>
<feature type="compositionally biased region" description="Basic and acidic residues" evidence="1">
    <location>
        <begin position="243"/>
        <end position="252"/>
    </location>
</feature>